<dbReference type="KEGG" id="bfa:Bfae_30240"/>
<organism evidence="1 2">
    <name type="scientific">Brachybacterium faecium (strain ATCC 43885 / DSM 4810 / JCM 11609 / LMG 19847 / NBRC 14762 / NCIMB 9860 / 6-10)</name>
    <dbReference type="NCBI Taxonomy" id="446465"/>
    <lineage>
        <taxon>Bacteria</taxon>
        <taxon>Bacillati</taxon>
        <taxon>Actinomycetota</taxon>
        <taxon>Actinomycetes</taxon>
        <taxon>Micrococcales</taxon>
        <taxon>Dermabacteraceae</taxon>
        <taxon>Brachybacterium</taxon>
    </lineage>
</organism>
<name>C7MAB5_BRAFD</name>
<dbReference type="EMBL" id="CP001643">
    <property type="protein sequence ID" value="ACU86785.1"/>
    <property type="molecule type" value="Genomic_DNA"/>
</dbReference>
<reference evidence="1 2" key="1">
    <citation type="journal article" date="2009" name="Stand. Genomic Sci.">
        <title>Complete genome sequence of Brachybacterium faecium type strain (Schefferle 6-10).</title>
        <authorList>
            <person name="Lapidus A."/>
            <person name="Pukall R."/>
            <person name="Labuttii K."/>
            <person name="Copeland A."/>
            <person name="Del Rio T.G."/>
            <person name="Nolan M."/>
            <person name="Chen F."/>
            <person name="Lucas S."/>
            <person name="Tice H."/>
            <person name="Cheng J.F."/>
            <person name="Bruce D."/>
            <person name="Goodwin L."/>
            <person name="Pitluck S."/>
            <person name="Rohde M."/>
            <person name="Goker M."/>
            <person name="Pati A."/>
            <person name="Ivanova N."/>
            <person name="Mavrommatis K."/>
            <person name="Chen A."/>
            <person name="Palaniappan K."/>
            <person name="D'haeseleer P."/>
            <person name="Chain P."/>
            <person name="Bristow J."/>
            <person name="Eisen J.A."/>
            <person name="Markowitz V."/>
            <person name="Hugenholtz P."/>
            <person name="Kyrpides N.C."/>
            <person name="Klenk H.P."/>
        </authorList>
    </citation>
    <scope>NUCLEOTIDE SEQUENCE [LARGE SCALE GENOMIC DNA]</scope>
    <source>
        <strain evidence="2">ATCC 43885 / DSM 4810 / JCM 11609 / LMG 19847 / NBRC 14762 / NCIMB 9860 / 6-10</strain>
    </source>
</reference>
<dbReference type="HOGENOM" id="CLU_1934001_0_0_11"/>
<accession>C7MAB5</accession>
<dbReference type="eggNOG" id="ENOG5031E4W">
    <property type="taxonomic scope" value="Bacteria"/>
</dbReference>
<dbReference type="Proteomes" id="UP000001919">
    <property type="component" value="Chromosome"/>
</dbReference>
<proteinExistence type="predicted"/>
<keyword evidence="2" id="KW-1185">Reference proteome</keyword>
<dbReference type="Gene3D" id="3.40.50.80">
    <property type="entry name" value="Nucleotide-binding domain of ferredoxin-NADP reductase (FNR) module"/>
    <property type="match status" value="1"/>
</dbReference>
<dbReference type="AlphaFoldDB" id="C7MAB5"/>
<dbReference type="InterPro" id="IPR039261">
    <property type="entry name" value="FNR_nucleotide-bd"/>
</dbReference>
<evidence type="ECO:0000313" key="2">
    <source>
        <dbReference type="Proteomes" id="UP000001919"/>
    </source>
</evidence>
<dbReference type="PATRIC" id="fig|446465.5.peg.2990"/>
<dbReference type="STRING" id="446465.Bfae_30240"/>
<sequence>MIARTPRHLLIGDEQDVSLLRMVLASFPEDAVGELLLELPNPECPPIPAPDGIALRPLPRAVGAPPGVRACMALGAWIDEWVLDEHASAKGHAIFVGMAGNPFVERWCEAMLGHHPQLHLHRPWRASAPQ</sequence>
<gene>
    <name evidence="1" type="ordered locus">Bfae_30240</name>
</gene>
<evidence type="ECO:0008006" key="3">
    <source>
        <dbReference type="Google" id="ProtNLM"/>
    </source>
</evidence>
<evidence type="ECO:0000313" key="1">
    <source>
        <dbReference type="EMBL" id="ACU86785.1"/>
    </source>
</evidence>
<dbReference type="OrthoDB" id="4794327at2"/>
<protein>
    <recommendedName>
        <fullName evidence="3">Siderophore-interacting protein C-terminal domain-containing protein</fullName>
    </recommendedName>
</protein>